<sequence>MMSLCRAFSGLVLLLALAEQPALACWAAPPGHLIGVDEQIADAKNIAVVKVVSATPTADGQIKYEFLVQKRLAGEEHASFALLESDAKGVIRDTSFDRHNDPAFWAFGGGRLTNYVDCKLYPWFVAGASYLLFDDALQTRRSAEKIDTIGMSFDREDKWLLYVEGALEKRRQRELGQPN</sequence>
<comment type="caution">
    <text evidence="2">The sequence shown here is derived from an EMBL/GenBank/DDBJ whole genome shotgun (WGS) entry which is preliminary data.</text>
</comment>
<organism evidence="2 3">
    <name type="scientific">Massilia terrae</name>
    <dbReference type="NCBI Taxonomy" id="1811224"/>
    <lineage>
        <taxon>Bacteria</taxon>
        <taxon>Pseudomonadati</taxon>
        <taxon>Pseudomonadota</taxon>
        <taxon>Betaproteobacteria</taxon>
        <taxon>Burkholderiales</taxon>
        <taxon>Oxalobacteraceae</taxon>
        <taxon>Telluria group</taxon>
        <taxon>Massilia</taxon>
    </lineage>
</organism>
<accession>A0ABT2CU66</accession>
<feature type="chain" id="PRO_5046979293" description="Lipoprotein" evidence="1">
    <location>
        <begin position="25"/>
        <end position="179"/>
    </location>
</feature>
<protein>
    <recommendedName>
        <fullName evidence="4">Lipoprotein</fullName>
    </recommendedName>
</protein>
<evidence type="ECO:0008006" key="4">
    <source>
        <dbReference type="Google" id="ProtNLM"/>
    </source>
</evidence>
<reference evidence="2 3" key="1">
    <citation type="submission" date="2022-08" db="EMBL/GenBank/DDBJ databases">
        <title>Reclassification of Massilia species as members of the genera Telluria, Duganella, Pseudoduganella, Mokoshia gen. nov. and Zemynaea gen. nov. using orthogonal and non-orthogonal genome-based approaches.</title>
        <authorList>
            <person name="Bowman J.P."/>
        </authorList>
    </citation>
    <scope>NUCLEOTIDE SEQUENCE [LARGE SCALE GENOMIC DNA]</scope>
    <source>
        <strain evidence="2 3">JCM 31606</strain>
    </source>
</reference>
<evidence type="ECO:0000313" key="3">
    <source>
        <dbReference type="Proteomes" id="UP001204621"/>
    </source>
</evidence>
<dbReference type="RefSeq" id="WP_258810668.1">
    <property type="nucleotide sequence ID" value="NZ_JANUGU010000001.1"/>
</dbReference>
<dbReference type="Proteomes" id="UP001204621">
    <property type="component" value="Unassembled WGS sequence"/>
</dbReference>
<gene>
    <name evidence="2" type="ORF">NX778_05555</name>
</gene>
<evidence type="ECO:0000256" key="1">
    <source>
        <dbReference type="SAM" id="SignalP"/>
    </source>
</evidence>
<feature type="signal peptide" evidence="1">
    <location>
        <begin position="1"/>
        <end position="24"/>
    </location>
</feature>
<keyword evidence="3" id="KW-1185">Reference proteome</keyword>
<proteinExistence type="predicted"/>
<evidence type="ECO:0000313" key="2">
    <source>
        <dbReference type="EMBL" id="MCS0657528.1"/>
    </source>
</evidence>
<dbReference type="EMBL" id="JANUGU010000001">
    <property type="protein sequence ID" value="MCS0657528.1"/>
    <property type="molecule type" value="Genomic_DNA"/>
</dbReference>
<keyword evidence="1" id="KW-0732">Signal</keyword>
<name>A0ABT2CU66_9BURK</name>